<reference evidence="3 4" key="2">
    <citation type="journal article" date="2009" name="PLoS ONE">
        <title>The photosynthetic apparatus and its regulation in the aerobic gammaproteobacterium Congregibacter litoralis gen. nov., sp. nov.</title>
        <authorList>
            <person name="Spring S."/>
            <person name="Lunsdorf H."/>
            <person name="Fuchs B.M."/>
            <person name="Tindall B.J."/>
        </authorList>
    </citation>
    <scope>NUCLEOTIDE SEQUENCE [LARGE SCALE GENOMIC DNA]</scope>
    <source>
        <strain evidence="3">KT71</strain>
    </source>
</reference>
<dbReference type="HOGENOM" id="CLU_000445_11_22_6"/>
<dbReference type="InterPro" id="IPR048760">
    <property type="entry name" value="VP0354-like_sensor_dom"/>
</dbReference>
<dbReference type="Gene3D" id="3.30.450.20">
    <property type="entry name" value="PAS domain"/>
    <property type="match status" value="2"/>
</dbReference>
<organism evidence="3 4">
    <name type="scientific">Congregibacter litoralis KT71</name>
    <dbReference type="NCBI Taxonomy" id="314285"/>
    <lineage>
        <taxon>Bacteria</taxon>
        <taxon>Pseudomonadati</taxon>
        <taxon>Pseudomonadota</taxon>
        <taxon>Gammaproteobacteria</taxon>
        <taxon>Cellvibrionales</taxon>
        <taxon>Halieaceae</taxon>
        <taxon>Congregibacter</taxon>
    </lineage>
</organism>
<dbReference type="InterPro" id="IPR029151">
    <property type="entry name" value="Sensor-like_sf"/>
</dbReference>
<dbReference type="OrthoDB" id="9812358at2"/>
<accession>A4A363</accession>
<gene>
    <name evidence="3" type="ORF">KT71_15741</name>
</gene>
<evidence type="ECO:0000313" key="4">
    <source>
        <dbReference type="Proteomes" id="UP000019205"/>
    </source>
</evidence>
<dbReference type="InterPro" id="IPR043128">
    <property type="entry name" value="Rev_trsase/Diguanyl_cyclase"/>
</dbReference>
<proteinExistence type="predicted"/>
<dbReference type="Pfam" id="PF00990">
    <property type="entry name" value="GGDEF"/>
    <property type="match status" value="1"/>
</dbReference>
<feature type="domain" description="GGDEF" evidence="2">
    <location>
        <begin position="411"/>
        <end position="541"/>
    </location>
</feature>
<keyword evidence="1" id="KW-0812">Transmembrane</keyword>
<sequence length="541" mass="59646">MNESNKNNVSEFLLPNRKVRPLFLRALTIALIILGGLVATVIRYADQRAEESLLESLQNEERQVTVSMVQTVEQELFATTASLQYLVSLMERNLAESRPLENVAQTLLDFSATHPSFDQLRYLDVDGQEVVRVDSTADGARIVPEVELQDKSSRSYFQRALATKKGRVLVVPVQFNKERGILELPLKPVMRLATPVFDKEGNKVGVAVINYKVRVLLDRLFDAGKLATGSANILSLQGRWLMESRSIQPETYILNSPEDRSFVSQFPEEWGRIRERTAGSFRSENGLFTYRVLLPATLGQDTSINPISWTIPRAGSKGEGGWIVLSHLPPAQLESVLVASRLLPTASAQLALALLIFSMCWLIALQFAGNRLRMEALKSSARSDGLTGLVNRGEFDRNLRRAICLAERNSRAMGVVFIDVNEFKALNDAHGHASGDKVLIAIGKRLGMSCRGSDVAARLGGDEFAVILSELAGRSDARVAALAIAERMQQPLYLDHGEYRTSVSVGFAVYPEDGVSAEALLARADEKMYAEKALSRQAANA</sequence>
<dbReference type="InterPro" id="IPR052163">
    <property type="entry name" value="DGC-Regulatory_Protein"/>
</dbReference>
<dbReference type="eggNOG" id="COG2199">
    <property type="taxonomic scope" value="Bacteria"/>
</dbReference>
<feature type="transmembrane region" description="Helical" evidence="1">
    <location>
        <begin position="22"/>
        <end position="45"/>
    </location>
</feature>
<evidence type="ECO:0000256" key="1">
    <source>
        <dbReference type="SAM" id="Phobius"/>
    </source>
</evidence>
<dbReference type="NCBIfam" id="TIGR00254">
    <property type="entry name" value="GGDEF"/>
    <property type="match status" value="1"/>
</dbReference>
<dbReference type="AlphaFoldDB" id="A4A363"/>
<keyword evidence="4" id="KW-1185">Reference proteome</keyword>
<dbReference type="PANTHER" id="PTHR46663:SF2">
    <property type="entry name" value="GGDEF DOMAIN-CONTAINING PROTEIN"/>
    <property type="match status" value="1"/>
</dbReference>
<feature type="transmembrane region" description="Helical" evidence="1">
    <location>
        <begin position="350"/>
        <end position="369"/>
    </location>
</feature>
<dbReference type="SUPFAM" id="SSF55073">
    <property type="entry name" value="Nucleotide cyclase"/>
    <property type="match status" value="1"/>
</dbReference>
<dbReference type="Gene3D" id="3.30.70.270">
    <property type="match status" value="1"/>
</dbReference>
<dbReference type="STRING" id="314285.KT71_15741"/>
<protein>
    <submittedName>
        <fullName evidence="3">Diguanylate cyclase (GGDEF) domain protein</fullName>
    </submittedName>
</protein>
<evidence type="ECO:0000313" key="3">
    <source>
        <dbReference type="EMBL" id="EAQ99136.1"/>
    </source>
</evidence>
<dbReference type="CDD" id="cd01949">
    <property type="entry name" value="GGDEF"/>
    <property type="match status" value="1"/>
</dbReference>
<keyword evidence="1" id="KW-0472">Membrane</keyword>
<dbReference type="PROSITE" id="PS50887">
    <property type="entry name" value="GGDEF"/>
    <property type="match status" value="1"/>
</dbReference>
<dbReference type="PANTHER" id="PTHR46663">
    <property type="entry name" value="DIGUANYLATE CYCLASE DGCT-RELATED"/>
    <property type="match status" value="1"/>
</dbReference>
<dbReference type="Pfam" id="PF21623">
    <property type="entry name" value="HK_sensor_dom_bact"/>
    <property type="match status" value="1"/>
</dbReference>
<dbReference type="Proteomes" id="UP000019205">
    <property type="component" value="Chromosome"/>
</dbReference>
<dbReference type="CDD" id="cd12914">
    <property type="entry name" value="PDC1_DGC_like"/>
    <property type="match status" value="1"/>
</dbReference>
<dbReference type="EMBL" id="AAOA02000001">
    <property type="protein sequence ID" value="EAQ99136.1"/>
    <property type="molecule type" value="Genomic_DNA"/>
</dbReference>
<keyword evidence="1" id="KW-1133">Transmembrane helix</keyword>
<comment type="caution">
    <text evidence="3">The sequence shown here is derived from an EMBL/GenBank/DDBJ whole genome shotgun (WGS) entry which is preliminary data.</text>
</comment>
<reference evidence="3 4" key="1">
    <citation type="journal article" date="2007" name="Proc. Natl. Acad. Sci. U.S.A.">
        <title>Characterization of a marine gammaproteobacterium capable of aerobic anoxygenic photosynthesis.</title>
        <authorList>
            <person name="Fuchs B.M."/>
            <person name="Spring S."/>
            <person name="Teeling H."/>
            <person name="Quast C."/>
            <person name="Wulf J."/>
            <person name="Schattenhofer M."/>
            <person name="Yan S."/>
            <person name="Ferriera S."/>
            <person name="Johnson J."/>
            <person name="Glockner F.O."/>
            <person name="Amann R."/>
        </authorList>
    </citation>
    <scope>NUCLEOTIDE SEQUENCE [LARGE SCALE GENOMIC DNA]</scope>
    <source>
        <strain evidence="3">KT71</strain>
    </source>
</reference>
<dbReference type="InterPro" id="IPR000160">
    <property type="entry name" value="GGDEF_dom"/>
</dbReference>
<dbReference type="InterPro" id="IPR029787">
    <property type="entry name" value="Nucleotide_cyclase"/>
</dbReference>
<name>A4A363_9GAMM</name>
<dbReference type="SUPFAM" id="SSF103190">
    <property type="entry name" value="Sensory domain-like"/>
    <property type="match status" value="2"/>
</dbReference>
<dbReference type="SMART" id="SM00267">
    <property type="entry name" value="GGDEF"/>
    <property type="match status" value="1"/>
</dbReference>
<evidence type="ECO:0000259" key="2">
    <source>
        <dbReference type="PROSITE" id="PS50887"/>
    </source>
</evidence>
<dbReference type="RefSeq" id="WP_008295582.1">
    <property type="nucleotide sequence ID" value="NZ_CM002299.1"/>
</dbReference>